<dbReference type="InterPro" id="IPR006094">
    <property type="entry name" value="Oxid_FAD_bind_N"/>
</dbReference>
<dbReference type="PROSITE" id="PS51387">
    <property type="entry name" value="FAD_PCMH"/>
    <property type="match status" value="1"/>
</dbReference>
<dbReference type="EMBL" id="JAPEVB010000007">
    <property type="protein sequence ID" value="KAJ4385716.1"/>
    <property type="molecule type" value="Genomic_DNA"/>
</dbReference>
<dbReference type="InterPro" id="IPR036318">
    <property type="entry name" value="FAD-bd_PCMH-like_sf"/>
</dbReference>
<evidence type="ECO:0000259" key="5">
    <source>
        <dbReference type="PROSITE" id="PS51387"/>
    </source>
</evidence>
<comment type="similarity">
    <text evidence="1">Belongs to the oxygen-dependent FAD-linked oxidoreductase family.</text>
</comment>
<dbReference type="GO" id="GO:0071949">
    <property type="term" value="F:FAD binding"/>
    <property type="evidence" value="ECO:0007669"/>
    <property type="project" value="InterPro"/>
</dbReference>
<dbReference type="InterPro" id="IPR016169">
    <property type="entry name" value="FAD-bd_PCMH_sub2"/>
</dbReference>
<dbReference type="PANTHER" id="PTHR42973:SF22">
    <property type="entry name" value="FAD-BINDING PCMH-TYPE DOMAIN-CONTAINING PROTEIN-RELATED"/>
    <property type="match status" value="1"/>
</dbReference>
<evidence type="ECO:0000256" key="2">
    <source>
        <dbReference type="ARBA" id="ARBA00022630"/>
    </source>
</evidence>
<dbReference type="PANTHER" id="PTHR42973">
    <property type="entry name" value="BINDING OXIDOREDUCTASE, PUTATIVE (AFU_ORTHOLOGUE AFUA_1G17690)-RELATED"/>
    <property type="match status" value="1"/>
</dbReference>
<accession>A0A9W8YJH6</accession>
<dbReference type="Gene3D" id="3.30.465.10">
    <property type="match status" value="1"/>
</dbReference>
<dbReference type="InterPro" id="IPR050416">
    <property type="entry name" value="FAD-linked_Oxidoreductase"/>
</dbReference>
<dbReference type="AlphaFoldDB" id="A0A9W8YJH6"/>
<organism evidence="6 7">
    <name type="scientific">Gnomoniopsis smithogilvyi</name>
    <dbReference type="NCBI Taxonomy" id="1191159"/>
    <lineage>
        <taxon>Eukaryota</taxon>
        <taxon>Fungi</taxon>
        <taxon>Dikarya</taxon>
        <taxon>Ascomycota</taxon>
        <taxon>Pezizomycotina</taxon>
        <taxon>Sordariomycetes</taxon>
        <taxon>Sordariomycetidae</taxon>
        <taxon>Diaporthales</taxon>
        <taxon>Gnomoniaceae</taxon>
        <taxon>Gnomoniopsis</taxon>
    </lineage>
</organism>
<evidence type="ECO:0000313" key="6">
    <source>
        <dbReference type="EMBL" id="KAJ4385716.1"/>
    </source>
</evidence>
<evidence type="ECO:0000313" key="7">
    <source>
        <dbReference type="Proteomes" id="UP001140453"/>
    </source>
</evidence>
<evidence type="ECO:0000256" key="1">
    <source>
        <dbReference type="ARBA" id="ARBA00005466"/>
    </source>
</evidence>
<keyword evidence="7" id="KW-1185">Reference proteome</keyword>
<comment type="caution">
    <text evidence="6">The sequence shown here is derived from an EMBL/GenBank/DDBJ whole genome shotgun (WGS) entry which is preliminary data.</text>
</comment>
<evidence type="ECO:0000256" key="4">
    <source>
        <dbReference type="ARBA" id="ARBA00023002"/>
    </source>
</evidence>
<feature type="domain" description="FAD-binding PCMH-type" evidence="5">
    <location>
        <begin position="38"/>
        <end position="210"/>
    </location>
</feature>
<dbReference type="SUPFAM" id="SSF56176">
    <property type="entry name" value="FAD-binding/transporter-associated domain-like"/>
    <property type="match status" value="1"/>
</dbReference>
<proteinExistence type="inferred from homology"/>
<keyword evidence="2" id="KW-0285">Flavoprotein</keyword>
<keyword evidence="3" id="KW-0274">FAD</keyword>
<dbReference type="GO" id="GO:0016491">
    <property type="term" value="F:oxidoreductase activity"/>
    <property type="evidence" value="ECO:0007669"/>
    <property type="project" value="UniProtKB-KW"/>
</dbReference>
<dbReference type="InterPro" id="IPR016166">
    <property type="entry name" value="FAD-bd_PCMH"/>
</dbReference>
<reference evidence="6" key="1">
    <citation type="submission" date="2022-10" db="EMBL/GenBank/DDBJ databases">
        <title>Tapping the CABI collections for fungal endophytes: first genome assemblies for Collariella, Neodidymelliopsis, Ascochyta clinopodiicola, Didymella pomorum, Didymosphaeria variabile, Neocosmospora piperis and Neocucurbitaria cava.</title>
        <authorList>
            <person name="Hill R."/>
        </authorList>
    </citation>
    <scope>NUCLEOTIDE SEQUENCE</scope>
    <source>
        <strain evidence="6">IMI 355082</strain>
    </source>
</reference>
<dbReference type="OrthoDB" id="2151789at2759"/>
<keyword evidence="4" id="KW-0560">Oxidoreductase</keyword>
<sequence length="464" mass="49164">METQCEALVSLLGADKVLFPKNPLYNESLLSYFSPQASAVKPLCFVLPKTVDDVSTIVKSLVSAGSCKFAVRGGGHMWFPGASISPGGVTVDLRGLNSLELSTDNGIIPVGVGATWDQVYAKLDPLGRSVAGGRVAGVGVGGLTLGGGLSYFGPQYGWTCNQAKLFEVVLADGSVVHASAQQNVDLWKGLRGGLNNFGIVTRIEFVTFEQHGRIWSTLTINPSTVVDEQAKIYANLMASDHYDERASFLTGWAFSPKAGGTVITDQLIYTEASGIECPPFYKGILDLPAIPSIGIPPVVASMGTHAKNSIPFNAPQAAREAYAAFSASLAAVRDLTGLTWVVSLEPLPPHIYARGAAENCLGLADRTTSLVVCLLSPAWPNADQDEQVEVAVRSLVADIEESAKKLGAYDPYVYAGYAAPWQDVITSYGPESVAHLQQLRARVDPKGIFTQLAPGGFKIPASTT</sequence>
<protein>
    <recommendedName>
        <fullName evidence="5">FAD-binding PCMH-type domain-containing protein</fullName>
    </recommendedName>
</protein>
<name>A0A9W8YJH6_9PEZI</name>
<evidence type="ECO:0000256" key="3">
    <source>
        <dbReference type="ARBA" id="ARBA00022827"/>
    </source>
</evidence>
<dbReference type="Proteomes" id="UP001140453">
    <property type="component" value="Unassembled WGS sequence"/>
</dbReference>
<gene>
    <name evidence="6" type="ORF">N0V93_010145</name>
</gene>
<dbReference type="Pfam" id="PF01565">
    <property type="entry name" value="FAD_binding_4"/>
    <property type="match status" value="1"/>
</dbReference>